<evidence type="ECO:0000313" key="3">
    <source>
        <dbReference type="Proteomes" id="UP000662314"/>
    </source>
</evidence>
<sequence length="251" mass="26980">MAEEQNHNEAGEVAPSTVDKQAPSVAEEHAPSTDSPEATDIPTANAPDPKAVNPETNPNAAKPAAASPKQEKPAAAKAAKADKPAGEEKSDAGEKPAAKAAKADKPAGEEKADAEEKPAAKAKKEKAPSVEDKPFVEFIQQDYLPALQKAIADQGVKDLQLSFAKQKVPVVGFQSAEECWQVVGSWQNGVHNFNLYFPDEDIQGKKAFSCNEGKRPSTLESFLIDERKITLDLLIYGITQRLNGQKWLGRN</sequence>
<dbReference type="RefSeq" id="WP_214432122.1">
    <property type="nucleotide sequence ID" value="NZ_CAWPUQ010000132.1"/>
</dbReference>
<feature type="region of interest" description="Disordered" evidence="1">
    <location>
        <begin position="1"/>
        <end position="130"/>
    </location>
</feature>
<protein>
    <submittedName>
        <fullName evidence="2">DUF2996 domain-containing protein</fullName>
    </submittedName>
</protein>
<comment type="caution">
    <text evidence="2">The sequence shown here is derived from an EMBL/GenBank/DDBJ whole genome shotgun (WGS) entry which is preliminary data.</text>
</comment>
<feature type="compositionally biased region" description="Basic and acidic residues" evidence="1">
    <location>
        <begin position="1"/>
        <end position="10"/>
    </location>
</feature>
<proteinExistence type="predicted"/>
<name>A0A8J7I5F3_9NOST</name>
<feature type="compositionally biased region" description="Low complexity" evidence="1">
    <location>
        <begin position="58"/>
        <end position="68"/>
    </location>
</feature>
<organism evidence="2 3">
    <name type="scientific">Dendronalium phyllosphericum CENA369</name>
    <dbReference type="NCBI Taxonomy" id="1725256"/>
    <lineage>
        <taxon>Bacteria</taxon>
        <taxon>Bacillati</taxon>
        <taxon>Cyanobacteriota</taxon>
        <taxon>Cyanophyceae</taxon>
        <taxon>Nostocales</taxon>
        <taxon>Nostocaceae</taxon>
        <taxon>Dendronalium</taxon>
        <taxon>Dendronalium phyllosphericum</taxon>
    </lineage>
</organism>
<accession>A0A8J7I5F3</accession>
<evidence type="ECO:0000256" key="1">
    <source>
        <dbReference type="SAM" id="MobiDB-lite"/>
    </source>
</evidence>
<dbReference type="PANTHER" id="PTHR36341:SF3">
    <property type="entry name" value="DUF2996 FAMILY PROTEIN"/>
    <property type="match status" value="1"/>
</dbReference>
<reference evidence="2 3" key="1">
    <citation type="journal article" date="2021" name="Int. J. Syst. Evol. Microbiol.">
        <title>Amazonocrinis nigriterrae gen. nov., sp. nov., Atlanticothrix silvestris gen. nov., sp. nov. and Dendronalium phyllosphericum gen. nov., sp. nov., nostocacean cyanobacteria from Brazilian environments.</title>
        <authorList>
            <person name="Alvarenga D.O."/>
            <person name="Andreote A.P.D."/>
            <person name="Branco L.H.Z."/>
            <person name="Delbaje E."/>
            <person name="Cruz R.B."/>
            <person name="Varani A.M."/>
            <person name="Fiore M.F."/>
        </authorList>
    </citation>
    <scope>NUCLEOTIDE SEQUENCE [LARGE SCALE GENOMIC DNA]</scope>
    <source>
        <strain evidence="2 3">CENA369</strain>
    </source>
</reference>
<dbReference type="Pfam" id="PF11210">
    <property type="entry name" value="DUF2996"/>
    <property type="match status" value="1"/>
</dbReference>
<dbReference type="EMBL" id="JAECZA010000029">
    <property type="protein sequence ID" value="MBH8573306.1"/>
    <property type="molecule type" value="Genomic_DNA"/>
</dbReference>
<keyword evidence="3" id="KW-1185">Reference proteome</keyword>
<gene>
    <name evidence="2" type="ORF">I8752_09825</name>
</gene>
<feature type="compositionally biased region" description="Basic and acidic residues" evidence="1">
    <location>
        <begin position="69"/>
        <end position="119"/>
    </location>
</feature>
<dbReference type="InterPro" id="IPR021374">
    <property type="entry name" value="DUF2996"/>
</dbReference>
<dbReference type="AlphaFoldDB" id="A0A8J7I5F3"/>
<dbReference type="Proteomes" id="UP000662314">
    <property type="component" value="Unassembled WGS sequence"/>
</dbReference>
<evidence type="ECO:0000313" key="2">
    <source>
        <dbReference type="EMBL" id="MBH8573306.1"/>
    </source>
</evidence>
<dbReference type="PANTHER" id="PTHR36341">
    <property type="entry name" value="DUF2996 FAMILY PROTEIN"/>
    <property type="match status" value="1"/>
</dbReference>